<dbReference type="RefSeq" id="WP_246328149.1">
    <property type="nucleotide sequence ID" value="NZ_BAABKR010000001.1"/>
</dbReference>
<protein>
    <submittedName>
        <fullName evidence="1">Phenylacetate-CoA ligase</fullName>
        <ecNumber evidence="1">6.2.1.30</ecNumber>
    </submittedName>
</protein>
<dbReference type="EMBL" id="JACIBT010000011">
    <property type="protein sequence ID" value="MBB3668232.1"/>
    <property type="molecule type" value="Genomic_DNA"/>
</dbReference>
<dbReference type="EC" id="6.2.1.30" evidence="1"/>
<sequence length="401" mass="42872">MGENSQPRASSAGHPQGLSGLLGELVAEDPSLAQRFADAGLDAAQVADIRQLDALAVQPKDDLVSARAAHGRRWTPQRIFQSPGPIYEVQPPGEDPWRWAQALRSAGLQPADRVINCFGYHLSPAGAMFDEAVVAAGATVLPAGIGSQQLQVQAIQDLDVRGYVGLPSYLKALIDIVAEAGGTPADFPVRYALVTAEPLPQDLRKVLQEWVPTVRMAYGSAEAGLIAYEDGSGPGMVEGDEIDVQVCDISTGAPLATGEGEVVVTLARRAAPLLRFGTGDLSAWVTDEHGAVVTDDQGRRRLTGILGRSGEATKVRGMFLHPRQAATALDGVEGLAEFRFVITRQNHRDEVRCEYVSTSGADLDEVLSERIRAALRFSAEVRQVAELPADSPLLADQRSWD</sequence>
<dbReference type="SUPFAM" id="SSF56801">
    <property type="entry name" value="Acetyl-CoA synthetase-like"/>
    <property type="match status" value="1"/>
</dbReference>
<reference evidence="1 2" key="1">
    <citation type="submission" date="2020-08" db="EMBL/GenBank/DDBJ databases">
        <title>Sequencing the genomes of 1000 actinobacteria strains.</title>
        <authorList>
            <person name="Klenk H.-P."/>
        </authorList>
    </citation>
    <scope>NUCLEOTIDE SEQUENCE [LARGE SCALE GENOMIC DNA]</scope>
    <source>
        <strain evidence="1 2">DSM 28238</strain>
    </source>
</reference>
<dbReference type="AlphaFoldDB" id="A0A7W5TT80"/>
<name>A0A7W5TT80_9MICC</name>
<dbReference type="Gene3D" id="3.30.300.30">
    <property type="match status" value="1"/>
</dbReference>
<evidence type="ECO:0000313" key="1">
    <source>
        <dbReference type="EMBL" id="MBB3668232.1"/>
    </source>
</evidence>
<keyword evidence="1" id="KW-0436">Ligase</keyword>
<proteinExistence type="predicted"/>
<dbReference type="Proteomes" id="UP000547528">
    <property type="component" value="Unassembled WGS sequence"/>
</dbReference>
<organism evidence="1 2">
    <name type="scientific">Garicola koreensis</name>
    <dbReference type="NCBI Taxonomy" id="1262554"/>
    <lineage>
        <taxon>Bacteria</taxon>
        <taxon>Bacillati</taxon>
        <taxon>Actinomycetota</taxon>
        <taxon>Actinomycetes</taxon>
        <taxon>Micrococcales</taxon>
        <taxon>Micrococcaceae</taxon>
        <taxon>Garicola</taxon>
    </lineage>
</organism>
<dbReference type="Gene3D" id="3.40.50.12780">
    <property type="entry name" value="N-terminal domain of ligase-like"/>
    <property type="match status" value="1"/>
</dbReference>
<dbReference type="InterPro" id="IPR042099">
    <property type="entry name" value="ANL_N_sf"/>
</dbReference>
<comment type="caution">
    <text evidence="1">The sequence shown here is derived from an EMBL/GenBank/DDBJ whole genome shotgun (WGS) entry which is preliminary data.</text>
</comment>
<gene>
    <name evidence="1" type="ORF">FHX47_001861</name>
</gene>
<dbReference type="PANTHER" id="PTHR43845:SF1">
    <property type="entry name" value="BLR5969 PROTEIN"/>
    <property type="match status" value="1"/>
</dbReference>
<evidence type="ECO:0000313" key="2">
    <source>
        <dbReference type="Proteomes" id="UP000547528"/>
    </source>
</evidence>
<dbReference type="GO" id="GO:0047475">
    <property type="term" value="F:phenylacetate-CoA ligase activity"/>
    <property type="evidence" value="ECO:0007669"/>
    <property type="project" value="UniProtKB-EC"/>
</dbReference>
<accession>A0A7W5TT80</accession>
<dbReference type="PANTHER" id="PTHR43845">
    <property type="entry name" value="BLR5969 PROTEIN"/>
    <property type="match status" value="1"/>
</dbReference>
<dbReference type="InterPro" id="IPR045851">
    <property type="entry name" value="AMP-bd_C_sf"/>
</dbReference>
<keyword evidence="2" id="KW-1185">Reference proteome</keyword>